<feature type="transmembrane region" description="Helical" evidence="2">
    <location>
        <begin position="120"/>
        <end position="145"/>
    </location>
</feature>
<gene>
    <name evidence="3" type="ORF">FRX31_007692</name>
</gene>
<name>A0A7J6WZ38_THATH</name>
<dbReference type="Proteomes" id="UP000554482">
    <property type="component" value="Unassembled WGS sequence"/>
</dbReference>
<dbReference type="InterPro" id="IPR036691">
    <property type="entry name" value="Endo/exonu/phosph_ase_sf"/>
</dbReference>
<feature type="region of interest" description="Disordered" evidence="1">
    <location>
        <begin position="59"/>
        <end position="78"/>
    </location>
</feature>
<protein>
    <submittedName>
        <fullName evidence="3">Uncharacterized protein</fullName>
    </submittedName>
</protein>
<evidence type="ECO:0000256" key="2">
    <source>
        <dbReference type="SAM" id="Phobius"/>
    </source>
</evidence>
<keyword evidence="2" id="KW-0472">Membrane</keyword>
<organism evidence="3 4">
    <name type="scientific">Thalictrum thalictroides</name>
    <name type="common">Rue-anemone</name>
    <name type="synonym">Anemone thalictroides</name>
    <dbReference type="NCBI Taxonomy" id="46969"/>
    <lineage>
        <taxon>Eukaryota</taxon>
        <taxon>Viridiplantae</taxon>
        <taxon>Streptophyta</taxon>
        <taxon>Embryophyta</taxon>
        <taxon>Tracheophyta</taxon>
        <taxon>Spermatophyta</taxon>
        <taxon>Magnoliopsida</taxon>
        <taxon>Ranunculales</taxon>
        <taxon>Ranunculaceae</taxon>
        <taxon>Thalictroideae</taxon>
        <taxon>Thalictrum</taxon>
    </lineage>
</organism>
<dbReference type="EMBL" id="JABWDY010007725">
    <property type="protein sequence ID" value="KAF5202721.1"/>
    <property type="molecule type" value="Genomic_DNA"/>
</dbReference>
<keyword evidence="2" id="KW-1133">Transmembrane helix</keyword>
<sequence length="205" mass="23422">MQNFFSSGSALIKPSDKNIDTIVIVNCGPPSPRKQAVKRIRDDEEWSVKKKELETKRQKICSEAETESDLSDTSSETEDSSIMDSECFRHCTRIISFPLPSSIFFFRLLCSSLLSCRFQLPVFCCFLLYLFFFYPSLSPLVMHILSWNIQGSGKASKTNYFNDMIFKEKPDLGFVMETKTSYSQSLKRIKKLALSNFVIQPSVGL</sequence>
<evidence type="ECO:0000313" key="3">
    <source>
        <dbReference type="EMBL" id="KAF5202721.1"/>
    </source>
</evidence>
<reference evidence="3 4" key="1">
    <citation type="submission" date="2020-06" db="EMBL/GenBank/DDBJ databases">
        <title>Transcriptomic and genomic resources for Thalictrum thalictroides and T. hernandezii: Facilitating candidate gene discovery in an emerging model plant lineage.</title>
        <authorList>
            <person name="Arias T."/>
            <person name="Riano-Pachon D.M."/>
            <person name="Di Stilio V.S."/>
        </authorList>
    </citation>
    <scope>NUCLEOTIDE SEQUENCE [LARGE SCALE GENOMIC DNA]</scope>
    <source>
        <strain evidence="4">cv. WT478/WT964</strain>
        <tissue evidence="3">Leaves</tissue>
    </source>
</reference>
<dbReference type="AlphaFoldDB" id="A0A7J6WZ38"/>
<keyword evidence="4" id="KW-1185">Reference proteome</keyword>
<feature type="compositionally biased region" description="Acidic residues" evidence="1">
    <location>
        <begin position="64"/>
        <end position="78"/>
    </location>
</feature>
<proteinExistence type="predicted"/>
<comment type="caution">
    <text evidence="3">The sequence shown here is derived from an EMBL/GenBank/DDBJ whole genome shotgun (WGS) entry which is preliminary data.</text>
</comment>
<keyword evidence="2" id="KW-0812">Transmembrane</keyword>
<accession>A0A7J6WZ38</accession>
<dbReference type="Gene3D" id="3.60.10.10">
    <property type="entry name" value="Endonuclease/exonuclease/phosphatase"/>
    <property type="match status" value="1"/>
</dbReference>
<evidence type="ECO:0000256" key="1">
    <source>
        <dbReference type="SAM" id="MobiDB-lite"/>
    </source>
</evidence>
<dbReference type="SUPFAM" id="SSF56219">
    <property type="entry name" value="DNase I-like"/>
    <property type="match status" value="1"/>
</dbReference>
<evidence type="ECO:0000313" key="4">
    <source>
        <dbReference type="Proteomes" id="UP000554482"/>
    </source>
</evidence>